<keyword evidence="5" id="KW-1185">Reference proteome</keyword>
<reference evidence="4 5" key="1">
    <citation type="journal article" date="2014" name="Int. J. Syst. Evol. Microbiol.">
        <title>Arthrobacter pityocampae sp. nov., isolated from Thaumetopoea pityocampa (Lep., Thaumetopoeidae).</title>
        <authorList>
            <person name="Ince I.A."/>
            <person name="Demirbag Z."/>
            <person name="Kati H."/>
        </authorList>
    </citation>
    <scope>NUCLEOTIDE SEQUENCE [LARGE SCALE GENOMIC DNA]</scope>
    <source>
        <strain evidence="4 5">Tp2</strain>
    </source>
</reference>
<dbReference type="AlphaFoldDB" id="A0A2S5IYI3"/>
<evidence type="ECO:0000256" key="2">
    <source>
        <dbReference type="ARBA" id="ARBA00022840"/>
    </source>
</evidence>
<dbReference type="GO" id="GO:0005524">
    <property type="term" value="F:ATP binding"/>
    <property type="evidence" value="ECO:0007669"/>
    <property type="project" value="UniProtKB-KW"/>
</dbReference>
<dbReference type="OrthoDB" id="9803968at2"/>
<evidence type="ECO:0000259" key="3">
    <source>
        <dbReference type="Pfam" id="PF00501"/>
    </source>
</evidence>
<feature type="domain" description="AMP-dependent synthetase/ligase" evidence="3">
    <location>
        <begin position="28"/>
        <end position="437"/>
    </location>
</feature>
<dbReference type="Pfam" id="PF00501">
    <property type="entry name" value="AMP-binding"/>
    <property type="match status" value="1"/>
</dbReference>
<dbReference type="GO" id="GO:0004467">
    <property type="term" value="F:long-chain fatty acid-CoA ligase activity"/>
    <property type="evidence" value="ECO:0007669"/>
    <property type="project" value="TreeGrafter"/>
</dbReference>
<dbReference type="RefSeq" id="WP_104121100.1">
    <property type="nucleotide sequence ID" value="NZ_PRKW01000003.1"/>
</dbReference>
<dbReference type="PANTHER" id="PTHR43272:SF33">
    <property type="entry name" value="AMP-BINDING DOMAIN-CONTAINING PROTEIN-RELATED"/>
    <property type="match status" value="1"/>
</dbReference>
<dbReference type="InterPro" id="IPR000873">
    <property type="entry name" value="AMP-dep_synth/lig_dom"/>
</dbReference>
<proteinExistence type="predicted"/>
<evidence type="ECO:0000313" key="5">
    <source>
        <dbReference type="Proteomes" id="UP000239297"/>
    </source>
</evidence>
<dbReference type="SUPFAM" id="SSF56801">
    <property type="entry name" value="Acetyl-CoA synthetase-like"/>
    <property type="match status" value="1"/>
</dbReference>
<dbReference type="GO" id="GO:0016020">
    <property type="term" value="C:membrane"/>
    <property type="evidence" value="ECO:0007669"/>
    <property type="project" value="TreeGrafter"/>
</dbReference>
<evidence type="ECO:0000313" key="4">
    <source>
        <dbReference type="EMBL" id="PPB49614.1"/>
    </source>
</evidence>
<dbReference type="PROSITE" id="PS00455">
    <property type="entry name" value="AMP_BINDING"/>
    <property type="match status" value="1"/>
</dbReference>
<keyword evidence="1" id="KW-0547">Nucleotide-binding</keyword>
<protein>
    <submittedName>
        <fullName evidence="4">Long-chain fatty acid--CoA ligase</fullName>
    </submittedName>
</protein>
<dbReference type="InterPro" id="IPR042099">
    <property type="entry name" value="ANL_N_sf"/>
</dbReference>
<sequence length="611" mass="65077">MREAITELLVDLPSASNTTDLLLRTCDTQPGRALYALRSGTQWRDVPAAEFLQQVRRLAKGLVAQGVRPGDAVAVMSRTRYEWTLADVAIWFAGAVTVPVYETSSAHQVAWILEDAQPVLVFVEDEHKEQLVLDAAARSGRSDAIPVVRLDAEPIDGVATLATLGEAGASVSDDALEAARSSRGLDDAASIVYTSGTTGRPKGCVITHGNFALFAVNTLEFLPEFLKQENARTLMFLPLAHVLARAVQVVCFTGGITLAHSGSSSQLLEDLTTFKPTFLLAVPRIFEKIHATAGRRAAEAGKGRLFAAGERTAVAYSRAVDARGRGGRGPSPVLRASHAVFDRLLYPRLRDVFGGEVTYTVSGASPLSEHLTHFFRGAGILVQEGYGLTESTAPCTVNTVSLTRVGSVGIPMPGTSVRLDDDGEVQVKGAGIFAGYHRNDAATAEVFTDDGYFRTGDLGALDEDGFLTITGRKKDLLVTAGGKNVAPGPLEEKLRENALVGQAVVVGEGRPFVAALISLDREALEPWAAAHGRSGLTAEQAAQDAEVLADLQSAVDAANATVSQAEQIRKFTVLDVEFSVESGHLTPTLKLKRSAVVADHARALEDLYARR</sequence>
<evidence type="ECO:0000256" key="1">
    <source>
        <dbReference type="ARBA" id="ARBA00022741"/>
    </source>
</evidence>
<comment type="caution">
    <text evidence="4">The sequence shown here is derived from an EMBL/GenBank/DDBJ whole genome shotgun (WGS) entry which is preliminary data.</text>
</comment>
<dbReference type="Proteomes" id="UP000239297">
    <property type="component" value="Unassembled WGS sequence"/>
</dbReference>
<dbReference type="Pfam" id="PF23562">
    <property type="entry name" value="AMP-binding_C_3"/>
    <property type="match status" value="1"/>
</dbReference>
<dbReference type="CDD" id="cd05907">
    <property type="entry name" value="VL_LC_FACS_like"/>
    <property type="match status" value="1"/>
</dbReference>
<organism evidence="4 5">
    <name type="scientific">Arthrobacter pityocampae</name>
    <dbReference type="NCBI Taxonomy" id="547334"/>
    <lineage>
        <taxon>Bacteria</taxon>
        <taxon>Bacillati</taxon>
        <taxon>Actinomycetota</taxon>
        <taxon>Actinomycetes</taxon>
        <taxon>Micrococcales</taxon>
        <taxon>Micrococcaceae</taxon>
        <taxon>Arthrobacter</taxon>
    </lineage>
</organism>
<keyword evidence="2" id="KW-0067">ATP-binding</keyword>
<dbReference type="PANTHER" id="PTHR43272">
    <property type="entry name" value="LONG-CHAIN-FATTY-ACID--COA LIGASE"/>
    <property type="match status" value="1"/>
</dbReference>
<name>A0A2S5IYI3_9MICC</name>
<dbReference type="InterPro" id="IPR020845">
    <property type="entry name" value="AMP-binding_CS"/>
</dbReference>
<gene>
    <name evidence="4" type="ORF">C4K88_07985</name>
</gene>
<accession>A0A2S5IYI3</accession>
<dbReference type="EMBL" id="PRKW01000003">
    <property type="protein sequence ID" value="PPB49614.1"/>
    <property type="molecule type" value="Genomic_DNA"/>
</dbReference>
<keyword evidence="4" id="KW-0436">Ligase</keyword>
<dbReference type="Gene3D" id="3.40.50.12780">
    <property type="entry name" value="N-terminal domain of ligase-like"/>
    <property type="match status" value="1"/>
</dbReference>